<feature type="compositionally biased region" description="Basic and acidic residues" evidence="1">
    <location>
        <begin position="225"/>
        <end position="236"/>
    </location>
</feature>
<dbReference type="EMBL" id="CM007384">
    <property type="protein sequence ID" value="ONK73721.1"/>
    <property type="molecule type" value="Genomic_DNA"/>
</dbReference>
<name>A0A5P1FAP9_ASPOF</name>
<gene>
    <name evidence="2" type="ORF">A4U43_C04F34570</name>
</gene>
<evidence type="ECO:0000256" key="1">
    <source>
        <dbReference type="SAM" id="MobiDB-lite"/>
    </source>
</evidence>
<keyword evidence="3" id="KW-1185">Reference proteome</keyword>
<organism evidence="2 3">
    <name type="scientific">Asparagus officinalis</name>
    <name type="common">Garden asparagus</name>
    <dbReference type="NCBI Taxonomy" id="4686"/>
    <lineage>
        <taxon>Eukaryota</taxon>
        <taxon>Viridiplantae</taxon>
        <taxon>Streptophyta</taxon>
        <taxon>Embryophyta</taxon>
        <taxon>Tracheophyta</taxon>
        <taxon>Spermatophyta</taxon>
        <taxon>Magnoliopsida</taxon>
        <taxon>Liliopsida</taxon>
        <taxon>Asparagales</taxon>
        <taxon>Asparagaceae</taxon>
        <taxon>Asparagoideae</taxon>
        <taxon>Asparagus</taxon>
    </lineage>
</organism>
<dbReference type="Proteomes" id="UP000243459">
    <property type="component" value="Chromosome 4"/>
</dbReference>
<feature type="region of interest" description="Disordered" evidence="1">
    <location>
        <begin position="62"/>
        <end position="91"/>
    </location>
</feature>
<sequence>MFTAMCHRYISFTGTEAEISKFKANKKKDINFYHNSSTGNHFIAANGKPHVHFQFALKRMRTQTEPEVVGGRRRRSGGGWPAGQRRASGERRLSYRGNARAGGRPTAGAAAGRKRWRVTAAGWRGSGGRAGGWSRRVADSDGSAGRGRATVVSGCDSGGGWPRSAVRGGRRRLTGRQTRVDAVARRIGLGYQILLREWPRGGAVAAGGRPMGWQGDGVEGSGDGASDRFEGEHRWP</sequence>
<feature type="region of interest" description="Disordered" evidence="1">
    <location>
        <begin position="123"/>
        <end position="167"/>
    </location>
</feature>
<accession>A0A5P1FAP9</accession>
<feature type="compositionally biased region" description="Gly residues" evidence="1">
    <location>
        <begin position="214"/>
        <end position="223"/>
    </location>
</feature>
<reference evidence="3" key="1">
    <citation type="journal article" date="2017" name="Nat. Commun.">
        <title>The asparagus genome sheds light on the origin and evolution of a young Y chromosome.</title>
        <authorList>
            <person name="Harkess A."/>
            <person name="Zhou J."/>
            <person name="Xu C."/>
            <person name="Bowers J.E."/>
            <person name="Van der Hulst R."/>
            <person name="Ayyampalayam S."/>
            <person name="Mercati F."/>
            <person name="Riccardi P."/>
            <person name="McKain M.R."/>
            <person name="Kakrana A."/>
            <person name="Tang H."/>
            <person name="Ray J."/>
            <person name="Groenendijk J."/>
            <person name="Arikit S."/>
            <person name="Mathioni S.M."/>
            <person name="Nakano M."/>
            <person name="Shan H."/>
            <person name="Telgmann-Rauber A."/>
            <person name="Kanno A."/>
            <person name="Yue Z."/>
            <person name="Chen H."/>
            <person name="Li W."/>
            <person name="Chen Y."/>
            <person name="Xu X."/>
            <person name="Zhang Y."/>
            <person name="Luo S."/>
            <person name="Chen H."/>
            <person name="Gao J."/>
            <person name="Mao Z."/>
            <person name="Pires J.C."/>
            <person name="Luo M."/>
            <person name="Kudrna D."/>
            <person name="Wing R.A."/>
            <person name="Meyers B.C."/>
            <person name="Yi K."/>
            <person name="Kong H."/>
            <person name="Lavrijsen P."/>
            <person name="Sunseri F."/>
            <person name="Falavigna A."/>
            <person name="Ye Y."/>
            <person name="Leebens-Mack J.H."/>
            <person name="Chen G."/>
        </authorList>
    </citation>
    <scope>NUCLEOTIDE SEQUENCE [LARGE SCALE GENOMIC DNA]</scope>
    <source>
        <strain evidence="3">cv. DH0086</strain>
    </source>
</reference>
<protein>
    <submittedName>
        <fullName evidence="2">Uncharacterized protein</fullName>
    </submittedName>
</protein>
<dbReference type="AlphaFoldDB" id="A0A5P1FAP9"/>
<evidence type="ECO:0000313" key="3">
    <source>
        <dbReference type="Proteomes" id="UP000243459"/>
    </source>
</evidence>
<proteinExistence type="predicted"/>
<evidence type="ECO:0000313" key="2">
    <source>
        <dbReference type="EMBL" id="ONK73721.1"/>
    </source>
</evidence>
<dbReference type="Gramene" id="ONK73721">
    <property type="protein sequence ID" value="ONK73721"/>
    <property type="gene ID" value="A4U43_C04F34570"/>
</dbReference>
<feature type="region of interest" description="Disordered" evidence="1">
    <location>
        <begin position="208"/>
        <end position="236"/>
    </location>
</feature>